<evidence type="ECO:0000313" key="4">
    <source>
        <dbReference type="Proteomes" id="UP000048926"/>
    </source>
</evidence>
<dbReference type="InterPro" id="IPR027417">
    <property type="entry name" value="P-loop_NTPase"/>
</dbReference>
<dbReference type="Proteomes" id="UP000048926">
    <property type="component" value="Unassembled WGS sequence"/>
</dbReference>
<dbReference type="Pfam" id="PF00271">
    <property type="entry name" value="Helicase_C"/>
    <property type="match status" value="1"/>
</dbReference>
<dbReference type="SUPFAM" id="SSF52540">
    <property type="entry name" value="P-loop containing nucleoside triphosphate hydrolases"/>
    <property type="match status" value="1"/>
</dbReference>
<dbReference type="InterPro" id="IPR000330">
    <property type="entry name" value="SNF2_N"/>
</dbReference>
<dbReference type="GO" id="GO:0004386">
    <property type="term" value="F:helicase activity"/>
    <property type="evidence" value="ECO:0007669"/>
    <property type="project" value="UniProtKB-KW"/>
</dbReference>
<dbReference type="Pfam" id="PF00176">
    <property type="entry name" value="SNF2-rel_dom"/>
    <property type="match status" value="1"/>
</dbReference>
<dbReference type="RefSeq" id="WP_235814875.1">
    <property type="nucleotide sequence ID" value="NZ_CXST01000001.1"/>
</dbReference>
<sequence length="464" mass="51904">METHVEGRGFGTLIRLYGGSLGSQKLRDTRGTETQSGLPQLDLDWLNETFEDGRAHRYWFLTTYTTLANYQHSLGKVPFSAMVMDEIQNIKNRATLASRAVEAMNADFRIGLTGTPIENAAIDLWTIMDRIAPGCLRSGSYFKEQYAVPDAENMADLHARVFKPRGTVPPLGLRRLKDEVARDLPTKRRYLQPRLMPKVQADAYDLAQIKLANGGPGAALKMLHHIRSVSVHPGDTGATRPDEFIAKSARLDAVMDILRRIKAADERVLVFIEHRDMQFRFAEIVRHFFGLERIDVINGDTPIPRCQEIVNRFQRHLKADGGFDMLILGPKAAGTGLTLTAATHVIHLSRWWNPAVEEQCNDRVHRIGQTRPVAVHIPMALHPELGAQSFDCLLQSLMQRKRKLAEQALWPMGDNNSDVSGLTEAVAAPTRGNHTVLADSMAEQFRRDGLLITSPDADGARELR</sequence>
<dbReference type="AlphaFoldDB" id="A0A0M6XWM5"/>
<dbReference type="CDD" id="cd18793">
    <property type="entry name" value="SF2_C_SNF"/>
    <property type="match status" value="1"/>
</dbReference>
<feature type="domain" description="Helicase C-terminal" evidence="2">
    <location>
        <begin position="253"/>
        <end position="405"/>
    </location>
</feature>
<organism evidence="3 4">
    <name type="scientific">Roseibium aggregatum</name>
    <dbReference type="NCBI Taxonomy" id="187304"/>
    <lineage>
        <taxon>Bacteria</taxon>
        <taxon>Pseudomonadati</taxon>
        <taxon>Pseudomonadota</taxon>
        <taxon>Alphaproteobacteria</taxon>
        <taxon>Hyphomicrobiales</taxon>
        <taxon>Stappiaceae</taxon>
        <taxon>Roseibium</taxon>
    </lineage>
</organism>
<dbReference type="Gene3D" id="3.40.50.300">
    <property type="entry name" value="P-loop containing nucleotide triphosphate hydrolases"/>
    <property type="match status" value="1"/>
</dbReference>
<proteinExistence type="predicted"/>
<reference evidence="4" key="1">
    <citation type="submission" date="2015-07" db="EMBL/GenBank/DDBJ databases">
        <authorList>
            <person name="Rodrigo-Torres Lidia"/>
            <person name="Arahal R.David."/>
        </authorList>
    </citation>
    <scope>NUCLEOTIDE SEQUENCE [LARGE SCALE GENOMIC DNA]</scope>
    <source>
        <strain evidence="4">CECT 4801</strain>
    </source>
</reference>
<keyword evidence="1" id="KW-0378">Hydrolase</keyword>
<accession>A0A0M6XWM5</accession>
<dbReference type="InterPro" id="IPR038718">
    <property type="entry name" value="SNF2-like_sf"/>
</dbReference>
<dbReference type="EMBL" id="CXST01000001">
    <property type="protein sequence ID" value="CTQ42254.1"/>
    <property type="molecule type" value="Genomic_DNA"/>
</dbReference>
<dbReference type="Gene3D" id="3.40.50.10810">
    <property type="entry name" value="Tandem AAA-ATPase domain"/>
    <property type="match status" value="1"/>
</dbReference>
<dbReference type="InterPro" id="IPR001650">
    <property type="entry name" value="Helicase_C-like"/>
</dbReference>
<dbReference type="PROSITE" id="PS51194">
    <property type="entry name" value="HELICASE_CTER"/>
    <property type="match status" value="1"/>
</dbReference>
<protein>
    <submittedName>
        <fullName evidence="3">N-formylmethionyl-tRNA deformylase</fullName>
    </submittedName>
</protein>
<evidence type="ECO:0000313" key="3">
    <source>
        <dbReference type="EMBL" id="CTQ42254.1"/>
    </source>
</evidence>
<dbReference type="GO" id="GO:0005524">
    <property type="term" value="F:ATP binding"/>
    <property type="evidence" value="ECO:0007669"/>
    <property type="project" value="InterPro"/>
</dbReference>
<gene>
    <name evidence="3" type="ORF">LAL4801_00679</name>
</gene>
<name>A0A0M6XWM5_9HYPH</name>
<dbReference type="PANTHER" id="PTHR10799">
    <property type="entry name" value="SNF2/RAD54 HELICASE FAMILY"/>
    <property type="match status" value="1"/>
</dbReference>
<dbReference type="GO" id="GO:0016787">
    <property type="term" value="F:hydrolase activity"/>
    <property type="evidence" value="ECO:0007669"/>
    <property type="project" value="UniProtKB-KW"/>
</dbReference>
<dbReference type="SMART" id="SM00490">
    <property type="entry name" value="HELICc"/>
    <property type="match status" value="1"/>
</dbReference>
<evidence type="ECO:0000259" key="2">
    <source>
        <dbReference type="PROSITE" id="PS51194"/>
    </source>
</evidence>
<evidence type="ECO:0000256" key="1">
    <source>
        <dbReference type="ARBA" id="ARBA00022801"/>
    </source>
</evidence>
<dbReference type="InterPro" id="IPR049730">
    <property type="entry name" value="SNF2/RAD54-like_C"/>
</dbReference>
<keyword evidence="4" id="KW-1185">Reference proteome</keyword>